<organism evidence="1 2">
    <name type="scientific">Bacillus paramycoides</name>
    <dbReference type="NCBI Taxonomy" id="2026194"/>
    <lineage>
        <taxon>Bacteria</taxon>
        <taxon>Bacillati</taxon>
        <taxon>Bacillota</taxon>
        <taxon>Bacilli</taxon>
        <taxon>Bacillales</taxon>
        <taxon>Bacillaceae</taxon>
        <taxon>Bacillus</taxon>
        <taxon>Bacillus cereus group</taxon>
    </lineage>
</organism>
<name>A0A1J9VEL5_9BACI</name>
<reference evidence="1 2" key="1">
    <citation type="submission" date="2016-06" db="EMBL/GenBank/DDBJ databases">
        <title>First insights into the genetic diversity and population structure of in the Bacillus cereus group bacteria from diverse marine environments.</title>
        <authorList>
            <person name="Liu Y."/>
            <person name="Lai Q."/>
            <person name="Shao Z."/>
        </authorList>
    </citation>
    <scope>NUCLEOTIDE SEQUENCE [LARGE SCALE GENOMIC DNA]</scope>
    <source>
        <strain evidence="1 2">NH24A2</strain>
    </source>
</reference>
<evidence type="ECO:0000313" key="1">
    <source>
        <dbReference type="EMBL" id="OJD80059.1"/>
    </source>
</evidence>
<evidence type="ECO:0000313" key="2">
    <source>
        <dbReference type="Proteomes" id="UP000182788"/>
    </source>
</evidence>
<proteinExistence type="predicted"/>
<dbReference type="AlphaFoldDB" id="A0A1J9VEL5"/>
<dbReference type="GeneID" id="87592544"/>
<dbReference type="Proteomes" id="UP000182788">
    <property type="component" value="Unassembled WGS sequence"/>
</dbReference>
<dbReference type="EMBL" id="MAOI01000070">
    <property type="protein sequence ID" value="OJD80059.1"/>
    <property type="molecule type" value="Genomic_DNA"/>
</dbReference>
<sequence>MKMIKLSEILFKYMTTEYKKHETEIFSFERFQELCPDETDKSISKALFHLQEEGFVSIYEADSIAYMTTLLSAGIAYYEENTLLKKGYKAAKEIKSWMP</sequence>
<dbReference type="RefSeq" id="WP_071718873.1">
    <property type="nucleotide sequence ID" value="NZ_CBCSHB010000002.1"/>
</dbReference>
<gene>
    <name evidence="1" type="ORF">BAU28_13430</name>
</gene>
<protein>
    <submittedName>
        <fullName evidence="1">Lactate permease</fullName>
    </submittedName>
</protein>
<accession>A0A1J9VEL5</accession>
<comment type="caution">
    <text evidence="1">The sequence shown here is derived from an EMBL/GenBank/DDBJ whole genome shotgun (WGS) entry which is preliminary data.</text>
</comment>